<reference evidence="2 3" key="1">
    <citation type="submission" date="2018-10" db="EMBL/GenBank/DDBJ databases">
        <title>A high-quality apple genome assembly.</title>
        <authorList>
            <person name="Hu J."/>
        </authorList>
    </citation>
    <scope>NUCLEOTIDE SEQUENCE [LARGE SCALE GENOMIC DNA]</scope>
    <source>
        <strain evidence="3">cv. HFTH1</strain>
        <tissue evidence="2">Young leaf</tissue>
    </source>
</reference>
<evidence type="ECO:0000313" key="2">
    <source>
        <dbReference type="EMBL" id="RXH92013.1"/>
    </source>
</evidence>
<keyword evidence="3" id="KW-1185">Reference proteome</keyword>
<accession>A0A498JDW5</accession>
<proteinExistence type="predicted"/>
<dbReference type="EMBL" id="RDQH01000334">
    <property type="protein sequence ID" value="RXH92013.1"/>
    <property type="molecule type" value="Genomic_DNA"/>
</dbReference>
<organism evidence="2 3">
    <name type="scientific">Malus domestica</name>
    <name type="common">Apple</name>
    <name type="synonym">Pyrus malus</name>
    <dbReference type="NCBI Taxonomy" id="3750"/>
    <lineage>
        <taxon>Eukaryota</taxon>
        <taxon>Viridiplantae</taxon>
        <taxon>Streptophyta</taxon>
        <taxon>Embryophyta</taxon>
        <taxon>Tracheophyta</taxon>
        <taxon>Spermatophyta</taxon>
        <taxon>Magnoliopsida</taxon>
        <taxon>eudicotyledons</taxon>
        <taxon>Gunneridae</taxon>
        <taxon>Pentapetalae</taxon>
        <taxon>rosids</taxon>
        <taxon>fabids</taxon>
        <taxon>Rosales</taxon>
        <taxon>Rosaceae</taxon>
        <taxon>Amygdaloideae</taxon>
        <taxon>Maleae</taxon>
        <taxon>Malus</taxon>
    </lineage>
</organism>
<dbReference type="Proteomes" id="UP000290289">
    <property type="component" value="Chromosome 8"/>
</dbReference>
<comment type="caution">
    <text evidence="2">The sequence shown here is derived from an EMBL/GenBank/DDBJ whole genome shotgun (WGS) entry which is preliminary data.</text>
</comment>
<name>A0A498JDW5_MALDO</name>
<feature type="region of interest" description="Disordered" evidence="1">
    <location>
        <begin position="39"/>
        <end position="59"/>
    </location>
</feature>
<evidence type="ECO:0000256" key="1">
    <source>
        <dbReference type="SAM" id="MobiDB-lite"/>
    </source>
</evidence>
<dbReference type="AlphaFoldDB" id="A0A498JDW5"/>
<gene>
    <name evidence="2" type="ORF">DVH24_021036</name>
</gene>
<protein>
    <submittedName>
        <fullName evidence="2">Uncharacterized protein</fullName>
    </submittedName>
</protein>
<sequence length="132" mass="14756">MLNLSYNQFHPGRIPAELGNLKNLKVLWFTDWRDSRLAGSSQEPQRFGPRHRRLRGDGGMGEGGRQWDFWDGRMGWAQVATSRFLGGMMGDRGRWDGGAMGREVVAGDGGRRVGMGGFGEDDMGFAFAFCFF</sequence>
<evidence type="ECO:0000313" key="3">
    <source>
        <dbReference type="Proteomes" id="UP000290289"/>
    </source>
</evidence>